<sequence>MEPTSSAVSAGVAMGAVAATSLLPGVNGDALIGAFAGAVVFALQAKELGLLKRMAYMLISILIGYLGAGEVMTHTGLRSWTLAAFGLSATVVTLALAGIDKIKSFDITSIFKRGS</sequence>
<feature type="transmembrane region" description="Helical" evidence="1">
    <location>
        <begin position="79"/>
        <end position="99"/>
    </location>
</feature>
<feature type="transmembrane region" description="Helical" evidence="1">
    <location>
        <begin position="55"/>
        <end position="73"/>
    </location>
</feature>
<dbReference type="AlphaFoldDB" id="A0A3G2HXV7"/>
<name>A0A3G2HXV7_9BURK</name>
<accession>A0A3G2HXV7</accession>
<gene>
    <name evidence="2" type="ORF">D3M96_14180</name>
</gene>
<reference evidence="2 3" key="1">
    <citation type="submission" date="2018-09" db="EMBL/GenBank/DDBJ databases">
        <title>Complete genome sequence of the hydrocarbonoclastic bacterium Alcaligenes aquatilis QD168, isolated from a crude-oil polluted marine sediment of Central Chile.</title>
        <authorList>
            <person name="Duran R.E."/>
            <person name="Barra B."/>
            <person name="Salva-Serra F."/>
            <person name="Mendez V."/>
            <person name="Moore E.R.B."/>
            <person name="Seeger M."/>
        </authorList>
    </citation>
    <scope>NUCLEOTIDE SEQUENCE [LARGE SCALE GENOMIC DNA]</scope>
    <source>
        <strain evidence="2 3">QD168</strain>
    </source>
</reference>
<evidence type="ECO:0008006" key="4">
    <source>
        <dbReference type="Google" id="ProtNLM"/>
    </source>
</evidence>
<keyword evidence="1" id="KW-1133">Transmembrane helix</keyword>
<evidence type="ECO:0000313" key="3">
    <source>
        <dbReference type="Proteomes" id="UP000268070"/>
    </source>
</evidence>
<keyword evidence="1" id="KW-0812">Transmembrane</keyword>
<dbReference type="InterPro" id="IPR032637">
    <property type="entry name" value="Phage_holin-like"/>
</dbReference>
<evidence type="ECO:0000313" key="2">
    <source>
        <dbReference type="EMBL" id="AYN21578.1"/>
    </source>
</evidence>
<dbReference type="Proteomes" id="UP000268070">
    <property type="component" value="Chromosome"/>
</dbReference>
<feature type="transmembrane region" description="Helical" evidence="1">
    <location>
        <begin position="12"/>
        <end position="43"/>
    </location>
</feature>
<organism evidence="2 3">
    <name type="scientific">Alcaligenes aquatilis</name>
    <dbReference type="NCBI Taxonomy" id="323284"/>
    <lineage>
        <taxon>Bacteria</taxon>
        <taxon>Pseudomonadati</taxon>
        <taxon>Pseudomonadota</taxon>
        <taxon>Betaproteobacteria</taxon>
        <taxon>Burkholderiales</taxon>
        <taxon>Alcaligenaceae</taxon>
        <taxon>Alcaligenes</taxon>
    </lineage>
</organism>
<dbReference type="OrthoDB" id="7067196at2"/>
<dbReference type="Pfam" id="PF16931">
    <property type="entry name" value="Phage_holin_8"/>
    <property type="match status" value="1"/>
</dbReference>
<protein>
    <recommendedName>
        <fullName evidence="4">Holin</fullName>
    </recommendedName>
</protein>
<evidence type="ECO:0000256" key="1">
    <source>
        <dbReference type="SAM" id="Phobius"/>
    </source>
</evidence>
<dbReference type="KEGG" id="aaqu:D3M96_14180"/>
<keyword evidence="1" id="KW-0472">Membrane</keyword>
<proteinExistence type="predicted"/>
<dbReference type="EMBL" id="CP032153">
    <property type="protein sequence ID" value="AYN21578.1"/>
    <property type="molecule type" value="Genomic_DNA"/>
</dbReference>
<dbReference type="RefSeq" id="WP_121739305.1">
    <property type="nucleotide sequence ID" value="NZ_CP032153.1"/>
</dbReference>